<dbReference type="InterPro" id="IPR027056">
    <property type="entry name" value="Gluconate_2DH_su3"/>
</dbReference>
<protein>
    <submittedName>
        <fullName evidence="1">Gluconate 2-dehydrogenase subunit 3</fullName>
    </submittedName>
</protein>
<evidence type="ECO:0000313" key="2">
    <source>
        <dbReference type="Proteomes" id="UP000198916"/>
    </source>
</evidence>
<evidence type="ECO:0000313" key="1">
    <source>
        <dbReference type="EMBL" id="SEL54906.1"/>
    </source>
</evidence>
<dbReference type="RefSeq" id="WP_090606872.1">
    <property type="nucleotide sequence ID" value="NZ_FNZR01000006.1"/>
</dbReference>
<keyword evidence="2" id="KW-1185">Reference proteome</keyword>
<dbReference type="AlphaFoldDB" id="A0A1H7R3P7"/>
<dbReference type="Proteomes" id="UP000198916">
    <property type="component" value="Unassembled WGS sequence"/>
</dbReference>
<gene>
    <name evidence="1" type="ORF">SAMN05421740_106262</name>
</gene>
<dbReference type="EMBL" id="FNZR01000006">
    <property type="protein sequence ID" value="SEL54906.1"/>
    <property type="molecule type" value="Genomic_DNA"/>
</dbReference>
<dbReference type="OrthoDB" id="6385145at2"/>
<name>A0A1H7R3P7_9SPHI</name>
<dbReference type="STRING" id="332977.SAMN05421740_106262"/>
<proteinExistence type="predicted"/>
<accession>A0A1H7R3P7</accession>
<sequence length="177" mass="19167">MNRRQAIKGVAVLIGGTAAISTFGLMTQSCSGENKETSAFSDADRELMDTVCDTLIPETDIPGAKAAGVGPFVLMMLEDCHSVEDRELVSVGLSTVEKEAKQQHGKSFNKLAAEDREKLLKTFEGDRAPFLGLIKRLANQGYYTSEIGATQALVMDFTPGDYQACVPLQEGQRAWAM</sequence>
<reference evidence="2" key="1">
    <citation type="submission" date="2016-10" db="EMBL/GenBank/DDBJ databases">
        <authorList>
            <person name="Varghese N."/>
            <person name="Submissions S."/>
        </authorList>
    </citation>
    <scope>NUCLEOTIDE SEQUENCE [LARGE SCALE GENOMIC DNA]</scope>
    <source>
        <strain evidence="2">Jip14</strain>
    </source>
</reference>
<dbReference type="Pfam" id="PF13618">
    <property type="entry name" value="Gluconate_2-dh3"/>
    <property type="match status" value="1"/>
</dbReference>
<dbReference type="PROSITE" id="PS51257">
    <property type="entry name" value="PROKAR_LIPOPROTEIN"/>
    <property type="match status" value="1"/>
</dbReference>
<organism evidence="1 2">
    <name type="scientific">Parapedobacter koreensis</name>
    <dbReference type="NCBI Taxonomy" id="332977"/>
    <lineage>
        <taxon>Bacteria</taxon>
        <taxon>Pseudomonadati</taxon>
        <taxon>Bacteroidota</taxon>
        <taxon>Sphingobacteriia</taxon>
        <taxon>Sphingobacteriales</taxon>
        <taxon>Sphingobacteriaceae</taxon>
        <taxon>Parapedobacter</taxon>
    </lineage>
</organism>